<dbReference type="InterPro" id="IPR038766">
    <property type="entry name" value="Membrane_comp_ABC_pdt"/>
</dbReference>
<dbReference type="PANTHER" id="PTHR30287">
    <property type="entry name" value="MEMBRANE COMPONENT OF PREDICTED ABC SUPERFAMILY METABOLITE UPTAKE TRANSPORTER"/>
    <property type="match status" value="1"/>
</dbReference>
<evidence type="ECO:0000313" key="9">
    <source>
        <dbReference type="EMBL" id="MCR1899314.1"/>
    </source>
</evidence>
<evidence type="ECO:0000313" key="10">
    <source>
        <dbReference type="Proteomes" id="UP001205748"/>
    </source>
</evidence>
<organism evidence="9 10">
    <name type="scientific">Irregularibacter muris</name>
    <dbReference type="NCBI Taxonomy" id="1796619"/>
    <lineage>
        <taxon>Bacteria</taxon>
        <taxon>Bacillati</taxon>
        <taxon>Bacillota</taxon>
        <taxon>Clostridia</taxon>
        <taxon>Eubacteriales</taxon>
        <taxon>Eubacteriaceae</taxon>
        <taxon>Irregularibacter</taxon>
    </lineage>
</organism>
<dbReference type="InterPro" id="IPR003838">
    <property type="entry name" value="ABC3_permease_C"/>
</dbReference>
<name>A0AAE3HI10_9FIRM</name>
<evidence type="ECO:0000256" key="2">
    <source>
        <dbReference type="ARBA" id="ARBA00022475"/>
    </source>
</evidence>
<dbReference type="PANTHER" id="PTHR30287:SF1">
    <property type="entry name" value="INNER MEMBRANE PROTEIN"/>
    <property type="match status" value="1"/>
</dbReference>
<keyword evidence="3 7" id="KW-0812">Transmembrane</keyword>
<feature type="transmembrane region" description="Helical" evidence="7">
    <location>
        <begin position="1085"/>
        <end position="1105"/>
    </location>
</feature>
<keyword evidence="6" id="KW-0175">Coiled coil</keyword>
<comment type="caution">
    <text evidence="9">The sequence shown here is derived from an EMBL/GenBank/DDBJ whole genome shotgun (WGS) entry which is preliminary data.</text>
</comment>
<dbReference type="AlphaFoldDB" id="A0AAE3HI10"/>
<reference evidence="9" key="1">
    <citation type="submission" date="2022-07" db="EMBL/GenBank/DDBJ databases">
        <title>Enhanced cultured diversity of the mouse gut microbiota enables custom-made synthetic communities.</title>
        <authorList>
            <person name="Afrizal A."/>
        </authorList>
    </citation>
    <scope>NUCLEOTIDE SEQUENCE</scope>
    <source>
        <strain evidence="9">DSM 28593</strain>
    </source>
</reference>
<dbReference type="RefSeq" id="WP_257531529.1">
    <property type="nucleotide sequence ID" value="NZ_JANKAS010000008.1"/>
</dbReference>
<feature type="coiled-coil region" evidence="6">
    <location>
        <begin position="252"/>
        <end position="385"/>
    </location>
</feature>
<feature type="transmembrane region" description="Helical" evidence="7">
    <location>
        <begin position="1046"/>
        <end position="1065"/>
    </location>
</feature>
<feature type="transmembrane region" description="Helical" evidence="7">
    <location>
        <begin position="993"/>
        <end position="1013"/>
    </location>
</feature>
<keyword evidence="4 7" id="KW-1133">Transmembrane helix</keyword>
<evidence type="ECO:0000256" key="7">
    <source>
        <dbReference type="SAM" id="Phobius"/>
    </source>
</evidence>
<evidence type="ECO:0000259" key="8">
    <source>
        <dbReference type="Pfam" id="PF02687"/>
    </source>
</evidence>
<keyword evidence="5 7" id="KW-0472">Membrane</keyword>
<feature type="transmembrane region" description="Helical" evidence="7">
    <location>
        <begin position="760"/>
        <end position="780"/>
    </location>
</feature>
<dbReference type="EMBL" id="JANKAS010000008">
    <property type="protein sequence ID" value="MCR1899314.1"/>
    <property type="molecule type" value="Genomic_DNA"/>
</dbReference>
<feature type="transmembrane region" description="Helical" evidence="7">
    <location>
        <begin position="594"/>
        <end position="611"/>
    </location>
</feature>
<evidence type="ECO:0000256" key="1">
    <source>
        <dbReference type="ARBA" id="ARBA00004651"/>
    </source>
</evidence>
<feature type="domain" description="ABC3 transporter permease C-terminal" evidence="8">
    <location>
        <begin position="594"/>
        <end position="709"/>
    </location>
</feature>
<proteinExistence type="predicted"/>
<comment type="subcellular location">
    <subcellularLocation>
        <location evidence="1">Cell membrane</location>
        <topology evidence="1">Multi-pass membrane protein</topology>
    </subcellularLocation>
</comment>
<feature type="transmembrane region" description="Helical" evidence="7">
    <location>
        <begin position="639"/>
        <end position="663"/>
    </location>
</feature>
<evidence type="ECO:0000256" key="3">
    <source>
        <dbReference type="ARBA" id="ARBA00022692"/>
    </source>
</evidence>
<feature type="transmembrane region" description="Helical" evidence="7">
    <location>
        <begin position="21"/>
        <end position="38"/>
    </location>
</feature>
<gene>
    <name evidence="9" type="ORF">NSA47_10000</name>
</gene>
<protein>
    <submittedName>
        <fullName evidence="9">FtsX-like permease family protein</fullName>
    </submittedName>
</protein>
<dbReference type="Proteomes" id="UP001205748">
    <property type="component" value="Unassembled WGS sequence"/>
</dbReference>
<feature type="coiled-coil region" evidence="6">
    <location>
        <begin position="461"/>
        <end position="566"/>
    </location>
</feature>
<dbReference type="GO" id="GO:0005886">
    <property type="term" value="C:plasma membrane"/>
    <property type="evidence" value="ECO:0007669"/>
    <property type="project" value="UniProtKB-SubCell"/>
</dbReference>
<feature type="domain" description="ABC3 transporter permease C-terminal" evidence="8">
    <location>
        <begin position="998"/>
        <end position="1101"/>
    </location>
</feature>
<dbReference type="Pfam" id="PF02687">
    <property type="entry name" value="FtsX"/>
    <property type="match status" value="2"/>
</dbReference>
<evidence type="ECO:0000256" key="5">
    <source>
        <dbReference type="ARBA" id="ARBA00023136"/>
    </source>
</evidence>
<accession>A0AAE3HI10</accession>
<keyword evidence="10" id="KW-1185">Reference proteome</keyword>
<evidence type="ECO:0000256" key="6">
    <source>
        <dbReference type="SAM" id="Coils"/>
    </source>
</evidence>
<sequence>MKKKSFYKDLIRSIYKSKARFLSILVIITIGVAFFAGINAGEPDMVLSADKYYKEHRLSDFKVISPTGFKEEDIQKVETIEGIEKVQGAYTKDLFLTSKEGNTSTVKLLSYHHGTNHDALNIPRIIEGRMPEKSGEIAIDHSHNVPEEIKLGSEITSSLPKGEKREDFLKKEKYKVVGIVQSPLYINFERGQTNMGDGSIDYYAYIPQEDFTMEKVTDLFIATKESKNLSAYTKEYDHHIKPIENSLKDIGMVSMKEETKELKEELNKGKKELEENKIKTENELAKAEKKLQDAEKEIAKGEQELKENEGKYQKELQEKKAQLEKGKKELEKGKAQYQESYNQWEEGHRLYTENQEKLTQSKAALDRAKQQLNSLQEAIQGLQDIRDNVSMGAMTEEEFTNLIGSIGVLSPDTAQYIKENFDPGDRFLGLKIRGVLDNALSTMKENHQGGQKSYQVGMAKYQEGLKELEEAKIQIDQGKAQLDQAKAEITANEKEISNGEKALTQGEKDLQSSLEEGKKELQQGKKELAKGRSTYEKEKADALKKIKEAEIEIKDAQRQIGEIPEEWFVISREGNPGYSTYGDDAQRIGALAKVFPLFFFLVAALVCLTTMTRMIEEERAQIGILKALGYNTLTISSKYLIYALLASLVGALLGLSIGFRLFPNAIMFAYKTMYNIPERLTPFHLNYSILSLLMAVVTTVSASLLATLQELRSTPAILMQPKAPKPGKRILLERITPLWKRLSFSHKVTARNIFRYKRRFFMTVIGIAGCTALLVTGLGIRDSVNAIMGKQFEDIFIYDGQIMLDRDKDFPEERLKTIVSSRQEIERDMSTLTESVNALTPGSSRTYEANLLVPEHPKALEEFFDLHERVSKEKVELKSDSAVITEKLSELLKVKVGDSFKYRDAHNNTYEIEVGAIVENYLSHYIYMTPEYYDEITLKNPQYNSIVFNVQDMEELHHGQFKEGLMEHGEVLGVVFTEKIADEFGKVLKSLNFVVVLLAISAGALAFVVLFNLTNINITERIREIATIKVLGFRDKEVSSYVYRENIILTIIGTLVGLVLGFLFHRYVMTTMEVDAMMFGKNIHPISYGIAAILTMLFSILVNYFMYDKLKKVNMVESLKSVE</sequence>
<evidence type="ECO:0000256" key="4">
    <source>
        <dbReference type="ARBA" id="ARBA00022989"/>
    </source>
</evidence>
<keyword evidence="2" id="KW-1003">Cell membrane</keyword>
<feature type="transmembrane region" description="Helical" evidence="7">
    <location>
        <begin position="683"/>
        <end position="708"/>
    </location>
</feature>